<proteinExistence type="predicted"/>
<dbReference type="KEGG" id="mrob:HH214_18365"/>
<dbReference type="Proteomes" id="UP000503278">
    <property type="component" value="Chromosome"/>
</dbReference>
<reference evidence="1 2" key="1">
    <citation type="submission" date="2020-04" db="EMBL/GenBank/DDBJ databases">
        <title>Genome sequencing of novel species.</title>
        <authorList>
            <person name="Heo J."/>
            <person name="Kim S.-J."/>
            <person name="Kim J.-S."/>
            <person name="Hong S.-B."/>
            <person name="Kwon S.-W."/>
        </authorList>
    </citation>
    <scope>NUCLEOTIDE SEQUENCE [LARGE SCALE GENOMIC DNA]</scope>
    <source>
        <strain evidence="1 2">F39-2</strain>
    </source>
</reference>
<sequence length="96" mass="11071">MTLVEERAQEFRMFGKNIGEMDWISGVDIIVTASEVLIALIFDHPTHTKKPQRYSKVEIRLLQIAGGIEYTKLKAKPTFYHGHMTDPDFRLKHGID</sequence>
<accession>A0A7L5EBC6</accession>
<evidence type="ECO:0000313" key="1">
    <source>
        <dbReference type="EMBL" id="QJD97696.1"/>
    </source>
</evidence>
<protein>
    <submittedName>
        <fullName evidence="1">Uncharacterized protein</fullName>
    </submittedName>
</protein>
<keyword evidence="2" id="KW-1185">Reference proteome</keyword>
<dbReference type="EMBL" id="CP051682">
    <property type="protein sequence ID" value="QJD97696.1"/>
    <property type="molecule type" value="Genomic_DNA"/>
</dbReference>
<name>A0A7L5EBC6_9SPHI</name>
<evidence type="ECO:0000313" key="2">
    <source>
        <dbReference type="Proteomes" id="UP000503278"/>
    </source>
</evidence>
<gene>
    <name evidence="1" type="ORF">HH214_18365</name>
</gene>
<dbReference type="AlphaFoldDB" id="A0A7L5EBC6"/>
<organism evidence="1 2">
    <name type="scientific">Mucilaginibacter robiniae</name>
    <dbReference type="NCBI Taxonomy" id="2728022"/>
    <lineage>
        <taxon>Bacteria</taxon>
        <taxon>Pseudomonadati</taxon>
        <taxon>Bacteroidota</taxon>
        <taxon>Sphingobacteriia</taxon>
        <taxon>Sphingobacteriales</taxon>
        <taxon>Sphingobacteriaceae</taxon>
        <taxon>Mucilaginibacter</taxon>
    </lineage>
</organism>